<evidence type="ECO:0000313" key="1">
    <source>
        <dbReference type="EMBL" id="TWT66154.1"/>
    </source>
</evidence>
<reference evidence="1 2" key="1">
    <citation type="submission" date="2019-02" db="EMBL/GenBank/DDBJ databases">
        <title>Deep-cultivation of Planctomycetes and their phenomic and genomic characterization uncovers novel biology.</title>
        <authorList>
            <person name="Wiegand S."/>
            <person name="Jogler M."/>
            <person name="Boedeker C."/>
            <person name="Pinto D."/>
            <person name="Vollmers J."/>
            <person name="Rivas-Marin E."/>
            <person name="Kohn T."/>
            <person name="Peeters S.H."/>
            <person name="Heuer A."/>
            <person name="Rast P."/>
            <person name="Oberbeckmann S."/>
            <person name="Bunk B."/>
            <person name="Jeske O."/>
            <person name="Meyerdierks A."/>
            <person name="Storesund J.E."/>
            <person name="Kallscheuer N."/>
            <person name="Luecker S."/>
            <person name="Lage O.M."/>
            <person name="Pohl T."/>
            <person name="Merkel B.J."/>
            <person name="Hornburger P."/>
            <person name="Mueller R.-W."/>
            <person name="Bruemmer F."/>
            <person name="Labrenz M."/>
            <person name="Spormann A.M."/>
            <person name="Op Den Camp H."/>
            <person name="Overmann J."/>
            <person name="Amann R."/>
            <person name="Jetten M.S.M."/>
            <person name="Mascher T."/>
            <person name="Medema M.H."/>
            <person name="Devos D.P."/>
            <person name="Kaster A.-K."/>
            <person name="Ovreas L."/>
            <person name="Rohde M."/>
            <person name="Galperin M.Y."/>
            <person name="Jogler C."/>
        </authorList>
    </citation>
    <scope>NUCLEOTIDE SEQUENCE [LARGE SCALE GENOMIC DNA]</scope>
    <source>
        <strain evidence="1 2">CA85</strain>
    </source>
</reference>
<dbReference type="Proteomes" id="UP000318053">
    <property type="component" value="Unassembled WGS sequence"/>
</dbReference>
<comment type="caution">
    <text evidence="1">The sequence shown here is derived from an EMBL/GenBank/DDBJ whole genome shotgun (WGS) entry which is preliminary data.</text>
</comment>
<dbReference type="AlphaFoldDB" id="A0A5C5XTF8"/>
<organism evidence="1 2">
    <name type="scientific">Allorhodopirellula solitaria</name>
    <dbReference type="NCBI Taxonomy" id="2527987"/>
    <lineage>
        <taxon>Bacteria</taxon>
        <taxon>Pseudomonadati</taxon>
        <taxon>Planctomycetota</taxon>
        <taxon>Planctomycetia</taxon>
        <taxon>Pirellulales</taxon>
        <taxon>Pirellulaceae</taxon>
        <taxon>Allorhodopirellula</taxon>
    </lineage>
</organism>
<proteinExistence type="predicted"/>
<evidence type="ECO:0000313" key="2">
    <source>
        <dbReference type="Proteomes" id="UP000318053"/>
    </source>
</evidence>
<accession>A0A5C5XTF8</accession>
<sequence length="50" mass="5675">MIGVSALTGPLIFTRESTTFQFHGRFSRRKSRFLGRGTRNFRSPRGIGLC</sequence>
<protein>
    <submittedName>
        <fullName evidence="1">Uncharacterized protein</fullName>
    </submittedName>
</protein>
<keyword evidence="2" id="KW-1185">Reference proteome</keyword>
<gene>
    <name evidence="1" type="ORF">CA85_30180</name>
</gene>
<name>A0A5C5XTF8_9BACT</name>
<dbReference type="EMBL" id="SJPK01000006">
    <property type="protein sequence ID" value="TWT66154.1"/>
    <property type="molecule type" value="Genomic_DNA"/>
</dbReference>